<sequence length="90" mass="9710">MTSKFFGIIAIGLIVAGCGPQTFYYERSSGLRVDTKPSILTPFQLAKTECQGEVAQTRLGGGGRAPFDEAILAEKAMFGCMSKRGYDVRP</sequence>
<evidence type="ECO:0000313" key="1">
    <source>
        <dbReference type="EMBL" id="RBO94941.1"/>
    </source>
</evidence>
<accession>A0A366DXV3</accession>
<protein>
    <recommendedName>
        <fullName evidence="3">Lipoprotein</fullName>
    </recommendedName>
</protein>
<dbReference type="Proteomes" id="UP000252893">
    <property type="component" value="Unassembled WGS sequence"/>
</dbReference>
<organism evidence="1 2">
    <name type="scientific">Pseudochrobactrum asaccharolyticum</name>
    <dbReference type="NCBI Taxonomy" id="354351"/>
    <lineage>
        <taxon>Bacteria</taxon>
        <taxon>Pseudomonadati</taxon>
        <taxon>Pseudomonadota</taxon>
        <taxon>Alphaproteobacteria</taxon>
        <taxon>Hyphomicrobiales</taxon>
        <taxon>Brucellaceae</taxon>
        <taxon>Pseudochrobactrum</taxon>
    </lineage>
</organism>
<evidence type="ECO:0000313" key="2">
    <source>
        <dbReference type="Proteomes" id="UP000252893"/>
    </source>
</evidence>
<reference evidence="1 2" key="1">
    <citation type="submission" date="2018-06" db="EMBL/GenBank/DDBJ databases">
        <title>Genomic Encyclopedia of Type Strains, Phase IV (KMG-IV): sequencing the most valuable type-strain genomes for metagenomic binning, comparative biology and taxonomic classification.</title>
        <authorList>
            <person name="Goeker M."/>
        </authorList>
    </citation>
    <scope>NUCLEOTIDE SEQUENCE [LARGE SCALE GENOMIC DNA]</scope>
    <source>
        <strain evidence="1 2">DSM 25619</strain>
    </source>
</reference>
<keyword evidence="2" id="KW-1185">Reference proteome</keyword>
<dbReference type="EMBL" id="QNRH01000004">
    <property type="protein sequence ID" value="RBO94941.1"/>
    <property type="molecule type" value="Genomic_DNA"/>
</dbReference>
<dbReference type="PROSITE" id="PS51257">
    <property type="entry name" value="PROKAR_LIPOPROTEIN"/>
    <property type="match status" value="1"/>
</dbReference>
<proteinExistence type="predicted"/>
<evidence type="ECO:0008006" key="3">
    <source>
        <dbReference type="Google" id="ProtNLM"/>
    </source>
</evidence>
<name>A0A366DXV3_9HYPH</name>
<gene>
    <name evidence="1" type="ORF">DFR47_104303</name>
</gene>
<dbReference type="RefSeq" id="WP_147245552.1">
    <property type="nucleotide sequence ID" value="NZ_JBHEEG010000001.1"/>
</dbReference>
<dbReference type="OrthoDB" id="8297061at2"/>
<dbReference type="AlphaFoldDB" id="A0A366DXV3"/>
<comment type="caution">
    <text evidence="1">The sequence shown here is derived from an EMBL/GenBank/DDBJ whole genome shotgun (WGS) entry which is preliminary data.</text>
</comment>